<evidence type="ECO:0000259" key="3">
    <source>
        <dbReference type="Pfam" id="PF25137"/>
    </source>
</evidence>
<dbReference type="AlphaFoldDB" id="F3ZVB5"/>
<evidence type="ECO:0000259" key="2">
    <source>
        <dbReference type="Pfam" id="PF00465"/>
    </source>
</evidence>
<dbReference type="PANTHER" id="PTHR43633">
    <property type="entry name" value="ALCOHOL DEHYDROGENASE YQHD"/>
    <property type="match status" value="1"/>
</dbReference>
<dbReference type="STRING" id="697281.Mahau_0042"/>
<dbReference type="SUPFAM" id="SSF56796">
    <property type="entry name" value="Dehydroquinate synthase-like"/>
    <property type="match status" value="1"/>
</dbReference>
<feature type="domain" description="Alcohol dehydrogenase iron-type/glycerol dehydrogenase GldA" evidence="2">
    <location>
        <begin position="9"/>
        <end position="178"/>
    </location>
</feature>
<reference evidence="5" key="1">
    <citation type="submission" date="2010-11" db="EMBL/GenBank/DDBJ databases">
        <title>The complete genome of Mahella australiensis DSM 15567.</title>
        <authorList>
            <consortium name="US DOE Joint Genome Institute (JGI-PGF)"/>
            <person name="Lucas S."/>
            <person name="Copeland A."/>
            <person name="Lapidus A."/>
            <person name="Bruce D."/>
            <person name="Goodwin L."/>
            <person name="Pitluck S."/>
            <person name="Kyrpides N."/>
            <person name="Mavromatis K."/>
            <person name="Pagani I."/>
            <person name="Ivanova N."/>
            <person name="Teshima H."/>
            <person name="Brettin T."/>
            <person name="Detter J.C."/>
            <person name="Han C."/>
            <person name="Tapia R."/>
            <person name="Land M."/>
            <person name="Hauser L."/>
            <person name="Markowitz V."/>
            <person name="Cheng J.-F."/>
            <person name="Hugenholtz P."/>
            <person name="Woyke T."/>
            <person name="Wu D."/>
            <person name="Spring S."/>
            <person name="Pukall R."/>
            <person name="Steenblock K."/>
            <person name="Schneider S."/>
            <person name="Klenk H.-P."/>
            <person name="Eisen J.A."/>
        </authorList>
    </citation>
    <scope>NUCLEOTIDE SEQUENCE [LARGE SCALE GENOMIC DNA]</scope>
    <source>
        <strain evidence="5">DSM 15567 / CIP 107919 / 50-1 BON</strain>
    </source>
</reference>
<dbReference type="Pfam" id="PF00465">
    <property type="entry name" value="Fe-ADH"/>
    <property type="match status" value="1"/>
</dbReference>
<dbReference type="OrthoDB" id="9804734at2"/>
<keyword evidence="5" id="KW-1185">Reference proteome</keyword>
<feature type="domain" description="Fe-containing alcohol dehydrogenase-like C-terminal" evidence="3">
    <location>
        <begin position="190"/>
        <end position="388"/>
    </location>
</feature>
<reference evidence="4 5" key="2">
    <citation type="journal article" date="2011" name="Stand. Genomic Sci.">
        <title>Complete genome sequence of Mahella australiensis type strain (50-1 BON).</title>
        <authorList>
            <person name="Sikorski J."/>
            <person name="Teshima H."/>
            <person name="Nolan M."/>
            <person name="Lucas S."/>
            <person name="Hammon N."/>
            <person name="Deshpande S."/>
            <person name="Cheng J.F."/>
            <person name="Pitluck S."/>
            <person name="Liolios K."/>
            <person name="Pagani I."/>
            <person name="Ivanova N."/>
            <person name="Huntemann M."/>
            <person name="Mavromatis K."/>
            <person name="Ovchinikova G."/>
            <person name="Pati A."/>
            <person name="Tapia R."/>
            <person name="Han C."/>
            <person name="Goodwin L."/>
            <person name="Chen A."/>
            <person name="Palaniappan K."/>
            <person name="Land M."/>
            <person name="Hauser L."/>
            <person name="Ngatchou-Djao O.D."/>
            <person name="Rohde M."/>
            <person name="Pukall R."/>
            <person name="Spring S."/>
            <person name="Abt B."/>
            <person name="Goker M."/>
            <person name="Detter J.C."/>
            <person name="Woyke T."/>
            <person name="Bristow J."/>
            <person name="Markowitz V."/>
            <person name="Hugenholtz P."/>
            <person name="Eisen J.A."/>
            <person name="Kyrpides N.C."/>
            <person name="Klenk H.P."/>
            <person name="Lapidus A."/>
        </authorList>
    </citation>
    <scope>NUCLEOTIDE SEQUENCE [LARGE SCALE GENOMIC DNA]</scope>
    <source>
        <strain evidence="5">DSM 15567 / CIP 107919 / 50-1 BON</strain>
    </source>
</reference>
<dbReference type="Gene3D" id="3.40.50.1970">
    <property type="match status" value="1"/>
</dbReference>
<gene>
    <name evidence="4" type="ordered locus">Mahau_0042</name>
</gene>
<dbReference type="Pfam" id="PF25137">
    <property type="entry name" value="ADH_Fe_C"/>
    <property type="match status" value="1"/>
</dbReference>
<dbReference type="InterPro" id="IPR056798">
    <property type="entry name" value="ADH_Fe_C"/>
</dbReference>
<keyword evidence="1" id="KW-0560">Oxidoreductase</keyword>
<dbReference type="InterPro" id="IPR018211">
    <property type="entry name" value="ADH_Fe_CS"/>
</dbReference>
<dbReference type="PROSITE" id="PS00060">
    <property type="entry name" value="ADH_IRON_2"/>
    <property type="match status" value="1"/>
</dbReference>
<dbReference type="PANTHER" id="PTHR43633:SF1">
    <property type="entry name" value="ALCOHOL DEHYDROGENASE YQHD"/>
    <property type="match status" value="1"/>
</dbReference>
<dbReference type="KEGG" id="mas:Mahau_0042"/>
<dbReference type="GO" id="GO:0046872">
    <property type="term" value="F:metal ion binding"/>
    <property type="evidence" value="ECO:0007669"/>
    <property type="project" value="InterPro"/>
</dbReference>
<dbReference type="EMBL" id="CP002360">
    <property type="protein sequence ID" value="AEE95265.1"/>
    <property type="molecule type" value="Genomic_DNA"/>
</dbReference>
<dbReference type="GO" id="GO:0005829">
    <property type="term" value="C:cytosol"/>
    <property type="evidence" value="ECO:0007669"/>
    <property type="project" value="TreeGrafter"/>
</dbReference>
<dbReference type="InterPro" id="IPR001670">
    <property type="entry name" value="ADH_Fe/GldA"/>
</dbReference>
<dbReference type="CDD" id="cd08187">
    <property type="entry name" value="BDH"/>
    <property type="match status" value="1"/>
</dbReference>
<name>F3ZVB5_MAHA5</name>
<dbReference type="Proteomes" id="UP000008457">
    <property type="component" value="Chromosome"/>
</dbReference>
<dbReference type="Gene3D" id="1.20.1090.10">
    <property type="entry name" value="Dehydroquinate synthase-like - alpha domain"/>
    <property type="match status" value="1"/>
</dbReference>
<dbReference type="eggNOG" id="COG1979">
    <property type="taxonomic scope" value="Bacteria"/>
</dbReference>
<accession>F3ZVB5</accession>
<sequence>MDNFEFLSPTKIIFGKGTENQVGQEIKKCGAKKVLFHYGGGSIKRSGLYDKIVASLKETGIDFIELGGVQPNPRVSLVREGIKLCRDNGIDFILAVGGGSVIDSSKAIGVGVPYSGDVWDFYAGKAEPKETLSVGVVLTIPAAGSEASKSSVLTNEDGWYKRGLNVEIIRPKFAIMNPELTFTLPPYQTVCGASDIMAHIMERYFTHTPHVDLTDRLCEGTLKTVIRNVPIVLEQPDNYDARAEIMWASTIAHNDLLSTGRVGDWASHGIEHELSGIYDVPHGAGLAVVFPAWMKYVYKEGVDKFVQFAVRVWNVDMDFEDPERTALAGIDRLKAFYKSVGLPTSLKELNIPDDRLEEMADKCTAGDTQTTGNFKKLGKQDVLNILKMML</sequence>
<dbReference type="GO" id="GO:0008106">
    <property type="term" value="F:alcohol dehydrogenase (NADP+) activity"/>
    <property type="evidence" value="ECO:0007669"/>
    <property type="project" value="TreeGrafter"/>
</dbReference>
<evidence type="ECO:0000256" key="1">
    <source>
        <dbReference type="ARBA" id="ARBA00023002"/>
    </source>
</evidence>
<dbReference type="GO" id="GO:1990002">
    <property type="term" value="F:methylglyoxal reductase (NADPH) (acetol producing) activity"/>
    <property type="evidence" value="ECO:0007669"/>
    <property type="project" value="TreeGrafter"/>
</dbReference>
<evidence type="ECO:0000313" key="5">
    <source>
        <dbReference type="Proteomes" id="UP000008457"/>
    </source>
</evidence>
<proteinExistence type="predicted"/>
<dbReference type="HOGENOM" id="CLU_007207_0_4_9"/>
<dbReference type="FunFam" id="3.40.50.1970:FF:000003">
    <property type="entry name" value="Alcohol dehydrogenase, iron-containing"/>
    <property type="match status" value="1"/>
</dbReference>
<dbReference type="GO" id="GO:1990362">
    <property type="term" value="F:butanol dehydrogenase (NAD+) activity"/>
    <property type="evidence" value="ECO:0007669"/>
    <property type="project" value="InterPro"/>
</dbReference>
<protein>
    <submittedName>
        <fullName evidence="4">Iron-containing alcohol dehydrogenase</fullName>
    </submittedName>
</protein>
<evidence type="ECO:0000313" key="4">
    <source>
        <dbReference type="EMBL" id="AEE95265.1"/>
    </source>
</evidence>
<organism evidence="4 5">
    <name type="scientific">Mahella australiensis (strain DSM 15567 / CIP 107919 / 50-1 BON)</name>
    <dbReference type="NCBI Taxonomy" id="697281"/>
    <lineage>
        <taxon>Bacteria</taxon>
        <taxon>Bacillati</taxon>
        <taxon>Bacillota</taxon>
        <taxon>Clostridia</taxon>
        <taxon>Thermoanaerobacterales</taxon>
        <taxon>Thermoanaerobacterales Family IV. Incertae Sedis</taxon>
        <taxon>Mahella</taxon>
    </lineage>
</organism>
<dbReference type="InterPro" id="IPR044731">
    <property type="entry name" value="BDH-like"/>
</dbReference>
<dbReference type="RefSeq" id="WP_013779699.1">
    <property type="nucleotide sequence ID" value="NC_015520.1"/>
</dbReference>